<organism evidence="2 3">
    <name type="scientific">Polystyrenella longa</name>
    <dbReference type="NCBI Taxonomy" id="2528007"/>
    <lineage>
        <taxon>Bacteria</taxon>
        <taxon>Pseudomonadati</taxon>
        <taxon>Planctomycetota</taxon>
        <taxon>Planctomycetia</taxon>
        <taxon>Planctomycetales</taxon>
        <taxon>Planctomycetaceae</taxon>
        <taxon>Polystyrenella</taxon>
    </lineage>
</organism>
<sequence>MLPNFPVDDDGSDPFEAEESSPEFANPDAANPAGQDEERESGTIPGDAPQELRLYVHEPDSWQAVVKQGFEKEYCYSKRPGEDYFHLLMSGEIYVHKGNEKYCLTCAFSQGVLSHDRMHWQHRKRS</sequence>
<evidence type="ECO:0000256" key="1">
    <source>
        <dbReference type="SAM" id="MobiDB-lite"/>
    </source>
</evidence>
<keyword evidence="3" id="KW-1185">Reference proteome</keyword>
<protein>
    <submittedName>
        <fullName evidence="2">Uncharacterized protein</fullName>
    </submittedName>
</protein>
<accession>A0A518CJU3</accession>
<dbReference type="Proteomes" id="UP000317178">
    <property type="component" value="Chromosome"/>
</dbReference>
<reference evidence="2 3" key="1">
    <citation type="submission" date="2019-02" db="EMBL/GenBank/DDBJ databases">
        <title>Deep-cultivation of Planctomycetes and their phenomic and genomic characterization uncovers novel biology.</title>
        <authorList>
            <person name="Wiegand S."/>
            <person name="Jogler M."/>
            <person name="Boedeker C."/>
            <person name="Pinto D."/>
            <person name="Vollmers J."/>
            <person name="Rivas-Marin E."/>
            <person name="Kohn T."/>
            <person name="Peeters S.H."/>
            <person name="Heuer A."/>
            <person name="Rast P."/>
            <person name="Oberbeckmann S."/>
            <person name="Bunk B."/>
            <person name="Jeske O."/>
            <person name="Meyerdierks A."/>
            <person name="Storesund J.E."/>
            <person name="Kallscheuer N."/>
            <person name="Luecker S."/>
            <person name="Lage O.M."/>
            <person name="Pohl T."/>
            <person name="Merkel B.J."/>
            <person name="Hornburger P."/>
            <person name="Mueller R.-W."/>
            <person name="Bruemmer F."/>
            <person name="Labrenz M."/>
            <person name="Spormann A.M."/>
            <person name="Op den Camp H."/>
            <person name="Overmann J."/>
            <person name="Amann R."/>
            <person name="Jetten M.S.M."/>
            <person name="Mascher T."/>
            <person name="Medema M.H."/>
            <person name="Devos D.P."/>
            <person name="Kaster A.-K."/>
            <person name="Ovreas L."/>
            <person name="Rohde M."/>
            <person name="Galperin M.Y."/>
            <person name="Jogler C."/>
        </authorList>
    </citation>
    <scope>NUCLEOTIDE SEQUENCE [LARGE SCALE GENOMIC DNA]</scope>
    <source>
        <strain evidence="2 3">Pla110</strain>
    </source>
</reference>
<feature type="compositionally biased region" description="Acidic residues" evidence="1">
    <location>
        <begin position="7"/>
        <end position="21"/>
    </location>
</feature>
<dbReference type="AlphaFoldDB" id="A0A518CJU3"/>
<gene>
    <name evidence="2" type="ORF">Pla110_11540</name>
</gene>
<dbReference type="EMBL" id="CP036281">
    <property type="protein sequence ID" value="QDU79444.1"/>
    <property type="molecule type" value="Genomic_DNA"/>
</dbReference>
<evidence type="ECO:0000313" key="2">
    <source>
        <dbReference type="EMBL" id="QDU79444.1"/>
    </source>
</evidence>
<dbReference type="KEGG" id="plon:Pla110_11540"/>
<dbReference type="RefSeq" id="WP_231742923.1">
    <property type="nucleotide sequence ID" value="NZ_CP036281.1"/>
</dbReference>
<proteinExistence type="predicted"/>
<name>A0A518CJU3_9PLAN</name>
<feature type="region of interest" description="Disordered" evidence="1">
    <location>
        <begin position="1"/>
        <end position="48"/>
    </location>
</feature>
<evidence type="ECO:0000313" key="3">
    <source>
        <dbReference type="Proteomes" id="UP000317178"/>
    </source>
</evidence>